<keyword evidence="5" id="KW-1185">Reference proteome</keyword>
<keyword evidence="1" id="KW-0479">Metal-binding</keyword>
<evidence type="ECO:0000313" key="5">
    <source>
        <dbReference type="Proteomes" id="UP000799770"/>
    </source>
</evidence>
<dbReference type="GO" id="GO:0061630">
    <property type="term" value="F:ubiquitin protein ligase activity"/>
    <property type="evidence" value="ECO:0007669"/>
    <property type="project" value="InterPro"/>
</dbReference>
<dbReference type="PANTHER" id="PTHR21540:SF0">
    <property type="entry name" value="PHD FAMILY PROTEIN"/>
    <property type="match status" value="1"/>
</dbReference>
<feature type="domain" description="RING-type" evidence="3">
    <location>
        <begin position="294"/>
        <end position="348"/>
    </location>
</feature>
<organism evidence="4 5">
    <name type="scientific">Lophiotrema nucula</name>
    <dbReference type="NCBI Taxonomy" id="690887"/>
    <lineage>
        <taxon>Eukaryota</taxon>
        <taxon>Fungi</taxon>
        <taxon>Dikarya</taxon>
        <taxon>Ascomycota</taxon>
        <taxon>Pezizomycotina</taxon>
        <taxon>Dothideomycetes</taxon>
        <taxon>Pleosporomycetidae</taxon>
        <taxon>Pleosporales</taxon>
        <taxon>Lophiotremataceae</taxon>
        <taxon>Lophiotrema</taxon>
    </lineage>
</organism>
<protein>
    <recommendedName>
        <fullName evidence="3">RING-type domain-containing protein</fullName>
    </recommendedName>
</protein>
<keyword evidence="1" id="KW-0863">Zinc-finger</keyword>
<dbReference type="Proteomes" id="UP000799770">
    <property type="component" value="Unassembled WGS sequence"/>
</dbReference>
<evidence type="ECO:0000259" key="3">
    <source>
        <dbReference type="PROSITE" id="PS50089"/>
    </source>
</evidence>
<dbReference type="InterPro" id="IPR001841">
    <property type="entry name" value="Znf_RING"/>
</dbReference>
<dbReference type="GO" id="GO:0008270">
    <property type="term" value="F:zinc ion binding"/>
    <property type="evidence" value="ECO:0007669"/>
    <property type="project" value="UniProtKB-KW"/>
</dbReference>
<proteinExistence type="predicted"/>
<accession>A0A6A5YWP3</accession>
<dbReference type="InterPro" id="IPR039903">
    <property type="entry name" value="Zswim2"/>
</dbReference>
<evidence type="ECO:0000256" key="2">
    <source>
        <dbReference type="SAM" id="MobiDB-lite"/>
    </source>
</evidence>
<dbReference type="AlphaFoldDB" id="A0A6A5YWP3"/>
<name>A0A6A5YWP3_9PLEO</name>
<gene>
    <name evidence="4" type="ORF">BDV96DRAFT_666745</name>
</gene>
<dbReference type="OrthoDB" id="8062037at2759"/>
<reference evidence="4" key="1">
    <citation type="journal article" date="2020" name="Stud. Mycol.">
        <title>101 Dothideomycetes genomes: a test case for predicting lifestyles and emergence of pathogens.</title>
        <authorList>
            <person name="Haridas S."/>
            <person name="Albert R."/>
            <person name="Binder M."/>
            <person name="Bloem J."/>
            <person name="Labutti K."/>
            <person name="Salamov A."/>
            <person name="Andreopoulos B."/>
            <person name="Baker S."/>
            <person name="Barry K."/>
            <person name="Bills G."/>
            <person name="Bluhm B."/>
            <person name="Cannon C."/>
            <person name="Castanera R."/>
            <person name="Culley D."/>
            <person name="Daum C."/>
            <person name="Ezra D."/>
            <person name="Gonzalez J."/>
            <person name="Henrissat B."/>
            <person name="Kuo A."/>
            <person name="Liang C."/>
            <person name="Lipzen A."/>
            <person name="Lutzoni F."/>
            <person name="Magnuson J."/>
            <person name="Mondo S."/>
            <person name="Nolan M."/>
            <person name="Ohm R."/>
            <person name="Pangilinan J."/>
            <person name="Park H.-J."/>
            <person name="Ramirez L."/>
            <person name="Alfaro M."/>
            <person name="Sun H."/>
            <person name="Tritt A."/>
            <person name="Yoshinaga Y."/>
            <person name="Zwiers L.-H."/>
            <person name="Turgeon B."/>
            <person name="Goodwin S."/>
            <person name="Spatafora J."/>
            <person name="Crous P."/>
            <person name="Grigoriev I."/>
        </authorList>
    </citation>
    <scope>NUCLEOTIDE SEQUENCE</scope>
    <source>
        <strain evidence="4">CBS 627.86</strain>
    </source>
</reference>
<evidence type="ECO:0000256" key="1">
    <source>
        <dbReference type="PROSITE-ProRule" id="PRU00175"/>
    </source>
</evidence>
<dbReference type="PROSITE" id="PS50089">
    <property type="entry name" value="ZF_RING_2"/>
    <property type="match status" value="1"/>
</dbReference>
<dbReference type="InterPro" id="IPR013083">
    <property type="entry name" value="Znf_RING/FYVE/PHD"/>
</dbReference>
<evidence type="ECO:0000313" key="4">
    <source>
        <dbReference type="EMBL" id="KAF2110967.1"/>
    </source>
</evidence>
<feature type="region of interest" description="Disordered" evidence="2">
    <location>
        <begin position="254"/>
        <end position="281"/>
    </location>
</feature>
<keyword evidence="1" id="KW-0862">Zinc</keyword>
<dbReference type="PANTHER" id="PTHR21540">
    <property type="entry name" value="RING FINGER AND SWIM DOMAIN-CONTAINING PROTEIN 2"/>
    <property type="match status" value="1"/>
</dbReference>
<sequence>MAQLWNPTSALQLQDAETRSKCYGCNSRGYPCEKRIARYERGMRAGYLEELGRIQPNQGPRQELVEHMYKIAEEGFCRYHHNQRDAAVQKWMGVLDLHFPPAAVQQPQQLAQQQQVHTAHQYDYRYSLPPVQQTPAANGIAQQHSTYNYNPAALQQPAYHSSYTPHHPPIVPHNPQPVHAQNQAYLHVHSHSPPITLAQQQQQQPFHNLSGLNLQNDASFSDLMLRYDAYCNSINPPAFTQEEIEYFEFLRRDHQPAQQQTHNSPPIHPDQQVHATPTQQQPKIVTRLPVDADCPICYDPMHPSSEQQLDWCKHGCGKSWHQPCINKWANSHGGALQNRKGVPCPLCRAQVPGPFGSDVEPEARETRTGGRAAVLAGMGIGNSREWVERIVEELFDWEGDMEENEAVMEELRGQLEEVRRWVQGGW</sequence>
<dbReference type="EMBL" id="ML977336">
    <property type="protein sequence ID" value="KAF2110967.1"/>
    <property type="molecule type" value="Genomic_DNA"/>
</dbReference>
<dbReference type="Gene3D" id="3.30.40.10">
    <property type="entry name" value="Zinc/RING finger domain, C3HC4 (zinc finger)"/>
    <property type="match status" value="1"/>
</dbReference>
<dbReference type="SUPFAM" id="SSF57850">
    <property type="entry name" value="RING/U-box"/>
    <property type="match status" value="1"/>
</dbReference>